<name>A0A067JYK5_JATCU</name>
<gene>
    <name evidence="2" type="ORF">JCGZ_16440</name>
</gene>
<proteinExistence type="predicted"/>
<reference evidence="2 3" key="1">
    <citation type="journal article" date="2014" name="PLoS ONE">
        <title>Global Analysis of Gene Expression Profiles in Physic Nut (Jatropha curcas L.) Seedlings Exposed to Salt Stress.</title>
        <authorList>
            <person name="Zhang L."/>
            <person name="Zhang C."/>
            <person name="Wu P."/>
            <person name="Chen Y."/>
            <person name="Li M."/>
            <person name="Jiang H."/>
            <person name="Wu G."/>
        </authorList>
    </citation>
    <scope>NUCLEOTIDE SEQUENCE [LARGE SCALE GENOMIC DNA]</scope>
    <source>
        <strain evidence="3">cv. GZQX0401</strain>
        <tissue evidence="2">Young leaves</tissue>
    </source>
</reference>
<dbReference type="SUPFAM" id="SSF52833">
    <property type="entry name" value="Thioredoxin-like"/>
    <property type="match status" value="1"/>
</dbReference>
<dbReference type="InterPro" id="IPR004045">
    <property type="entry name" value="Glutathione_S-Trfase_N"/>
</dbReference>
<dbReference type="GO" id="GO:0004364">
    <property type="term" value="F:glutathione transferase activity"/>
    <property type="evidence" value="ECO:0007669"/>
    <property type="project" value="InterPro"/>
</dbReference>
<feature type="domain" description="GST N-terminal" evidence="1">
    <location>
        <begin position="86"/>
        <end position="161"/>
    </location>
</feature>
<evidence type="ECO:0000259" key="1">
    <source>
        <dbReference type="Pfam" id="PF13417"/>
    </source>
</evidence>
<dbReference type="SUPFAM" id="SSF47616">
    <property type="entry name" value="GST C-terminal domain-like"/>
    <property type="match status" value="1"/>
</dbReference>
<dbReference type="PANTHER" id="PTHR44328">
    <property type="entry name" value="GLUTATHIONE S-TRANSFERASE L1"/>
    <property type="match status" value="1"/>
</dbReference>
<dbReference type="PANTHER" id="PTHR44328:SF6">
    <property type="entry name" value="GLUTATHIONE S-TRANSFERASE L1-RELATED"/>
    <property type="match status" value="1"/>
</dbReference>
<dbReference type="AlphaFoldDB" id="A0A067JYK5"/>
<dbReference type="InterPro" id="IPR036282">
    <property type="entry name" value="Glutathione-S-Trfase_C_sf"/>
</dbReference>
<sequence length="289" mass="33597">MPGIELKKATPCKKRAPISIFQYNTNKSLTATAHHFHFASRLLSLVVKLSYGNRNRLLIPECEEILPPSLNSTSPRPPLFDGTTRLYLSYRSPCAQRAWVTRNYKLCMHAGTTRQDKLVAVDLENKRVWYKEVYTEEKVPALEHNGKVIAESLNIIKYIGTDPSRREFGEELLSYSETFNEMVYNSFKGETVREADPAFDVLEAAFHKFKDRPFLLGHFSLVDIAYRPFVERAHIFLSQVWKYETTKGKPKLAGWIEEMNKIDAYKETKSDPKEITEYYKKRFLVQLQQ</sequence>
<protein>
    <recommendedName>
        <fullName evidence="1">GST N-terminal domain-containing protein</fullName>
    </recommendedName>
</protein>
<organism evidence="2 3">
    <name type="scientific">Jatropha curcas</name>
    <name type="common">Barbados nut</name>
    <dbReference type="NCBI Taxonomy" id="180498"/>
    <lineage>
        <taxon>Eukaryota</taxon>
        <taxon>Viridiplantae</taxon>
        <taxon>Streptophyta</taxon>
        <taxon>Embryophyta</taxon>
        <taxon>Tracheophyta</taxon>
        <taxon>Spermatophyta</taxon>
        <taxon>Magnoliopsida</taxon>
        <taxon>eudicotyledons</taxon>
        <taxon>Gunneridae</taxon>
        <taxon>Pentapetalae</taxon>
        <taxon>rosids</taxon>
        <taxon>fabids</taxon>
        <taxon>Malpighiales</taxon>
        <taxon>Euphorbiaceae</taxon>
        <taxon>Crotonoideae</taxon>
        <taxon>Jatropheae</taxon>
        <taxon>Jatropha</taxon>
    </lineage>
</organism>
<dbReference type="Proteomes" id="UP000027138">
    <property type="component" value="Unassembled WGS sequence"/>
</dbReference>
<dbReference type="EMBL" id="KK914761">
    <property type="protein sequence ID" value="KDP29051.1"/>
    <property type="molecule type" value="Genomic_DNA"/>
</dbReference>
<dbReference type="InterPro" id="IPR044629">
    <property type="entry name" value="GSTL1/2/3"/>
</dbReference>
<evidence type="ECO:0000313" key="3">
    <source>
        <dbReference type="Proteomes" id="UP000027138"/>
    </source>
</evidence>
<dbReference type="STRING" id="180498.A0A067JYK5"/>
<accession>A0A067JYK5</accession>
<dbReference type="Pfam" id="PF13417">
    <property type="entry name" value="GST_N_3"/>
    <property type="match status" value="1"/>
</dbReference>
<dbReference type="OrthoDB" id="4951845at2759"/>
<dbReference type="InterPro" id="IPR036249">
    <property type="entry name" value="Thioredoxin-like_sf"/>
</dbReference>
<keyword evidence="3" id="KW-1185">Reference proteome</keyword>
<dbReference type="Gene3D" id="3.40.30.10">
    <property type="entry name" value="Glutaredoxin"/>
    <property type="match status" value="1"/>
</dbReference>
<dbReference type="Gene3D" id="1.20.1050.10">
    <property type="match status" value="1"/>
</dbReference>
<evidence type="ECO:0000313" key="2">
    <source>
        <dbReference type="EMBL" id="KDP29051.1"/>
    </source>
</evidence>